<keyword evidence="2 5" id="KW-0812">Transmembrane</keyword>
<evidence type="ECO:0000256" key="3">
    <source>
        <dbReference type="ARBA" id="ARBA00022989"/>
    </source>
</evidence>
<evidence type="ECO:0000313" key="8">
    <source>
        <dbReference type="Proteomes" id="UP001162891"/>
    </source>
</evidence>
<dbReference type="Proteomes" id="UP001162891">
    <property type="component" value="Chromosome"/>
</dbReference>
<dbReference type="SUPFAM" id="SSF48317">
    <property type="entry name" value="Acid phosphatase/Vanadium-dependent haloperoxidase"/>
    <property type="match status" value="1"/>
</dbReference>
<name>A0ABN6MTL1_9BACT</name>
<evidence type="ECO:0000256" key="4">
    <source>
        <dbReference type="ARBA" id="ARBA00023136"/>
    </source>
</evidence>
<evidence type="ECO:0000256" key="5">
    <source>
        <dbReference type="SAM" id="Phobius"/>
    </source>
</evidence>
<dbReference type="InterPro" id="IPR026841">
    <property type="entry name" value="Aur1/Ipt1"/>
</dbReference>
<evidence type="ECO:0000256" key="2">
    <source>
        <dbReference type="ARBA" id="ARBA00022692"/>
    </source>
</evidence>
<proteinExistence type="predicted"/>
<keyword evidence="8" id="KW-1185">Reference proteome</keyword>
<comment type="subcellular location">
    <subcellularLocation>
        <location evidence="1">Membrane</location>
        <topology evidence="1">Multi-pass membrane protein</topology>
    </subcellularLocation>
</comment>
<dbReference type="PANTHER" id="PTHR31310:SF7">
    <property type="entry name" value="PA-PHOSPHATASE RELATED-FAMILY PROTEIN DDB_G0268928"/>
    <property type="match status" value="1"/>
</dbReference>
<gene>
    <name evidence="7" type="ORF">AMOR_28220</name>
</gene>
<dbReference type="Pfam" id="PF14378">
    <property type="entry name" value="PAP2_3"/>
    <property type="match status" value="1"/>
</dbReference>
<evidence type="ECO:0000313" key="7">
    <source>
        <dbReference type="EMBL" id="BDG03826.1"/>
    </source>
</evidence>
<accession>A0ABN6MTL1</accession>
<evidence type="ECO:0000256" key="1">
    <source>
        <dbReference type="ARBA" id="ARBA00004141"/>
    </source>
</evidence>
<feature type="transmembrane region" description="Helical" evidence="5">
    <location>
        <begin position="151"/>
        <end position="170"/>
    </location>
</feature>
<feature type="transmembrane region" description="Helical" evidence="5">
    <location>
        <begin position="274"/>
        <end position="293"/>
    </location>
</feature>
<dbReference type="RefSeq" id="WP_248362251.1">
    <property type="nucleotide sequence ID" value="NZ_AP025591.1"/>
</dbReference>
<feature type="transmembrane region" description="Helical" evidence="5">
    <location>
        <begin position="179"/>
        <end position="198"/>
    </location>
</feature>
<keyword evidence="3 5" id="KW-1133">Transmembrane helix</keyword>
<protein>
    <submittedName>
        <fullName evidence="7">Aureobasidin A resistance protein</fullName>
    </submittedName>
</protein>
<dbReference type="InterPro" id="IPR036938">
    <property type="entry name" value="PAP2/HPO_sf"/>
</dbReference>
<feature type="transmembrane region" description="Helical" evidence="5">
    <location>
        <begin position="84"/>
        <end position="106"/>
    </location>
</feature>
<dbReference type="CDD" id="cd03386">
    <property type="entry name" value="PAP2_Aur1_like"/>
    <property type="match status" value="1"/>
</dbReference>
<feature type="transmembrane region" description="Helical" evidence="5">
    <location>
        <begin position="299"/>
        <end position="318"/>
    </location>
</feature>
<feature type="transmembrane region" description="Helical" evidence="5">
    <location>
        <begin position="44"/>
        <end position="64"/>
    </location>
</feature>
<dbReference type="InterPro" id="IPR052185">
    <property type="entry name" value="IPC_Synthase-Related"/>
</dbReference>
<organism evidence="7 8">
    <name type="scientific">Anaeromyxobacter oryzae</name>
    <dbReference type="NCBI Taxonomy" id="2918170"/>
    <lineage>
        <taxon>Bacteria</taxon>
        <taxon>Pseudomonadati</taxon>
        <taxon>Myxococcota</taxon>
        <taxon>Myxococcia</taxon>
        <taxon>Myxococcales</taxon>
        <taxon>Cystobacterineae</taxon>
        <taxon>Anaeromyxobacteraceae</taxon>
        <taxon>Anaeromyxobacter</taxon>
    </lineage>
</organism>
<evidence type="ECO:0000259" key="6">
    <source>
        <dbReference type="Pfam" id="PF14378"/>
    </source>
</evidence>
<reference evidence="8" key="1">
    <citation type="journal article" date="2022" name="Int. J. Syst. Evol. Microbiol.">
        <title>Anaeromyxobacter oryzae sp. nov., Anaeromyxobacter diazotrophicus sp. nov. and Anaeromyxobacter paludicola sp. nov., isolated from paddy soils.</title>
        <authorList>
            <person name="Itoh H."/>
            <person name="Xu Z."/>
            <person name="Mise K."/>
            <person name="Masuda Y."/>
            <person name="Ushijima N."/>
            <person name="Hayakawa C."/>
            <person name="Shiratori Y."/>
            <person name="Senoo K."/>
        </authorList>
    </citation>
    <scope>NUCLEOTIDE SEQUENCE [LARGE SCALE GENOMIC DNA]</scope>
    <source>
        <strain evidence="8">Red232</strain>
    </source>
</reference>
<dbReference type="PANTHER" id="PTHR31310">
    <property type="match status" value="1"/>
</dbReference>
<feature type="transmembrane region" description="Helical" evidence="5">
    <location>
        <begin position="247"/>
        <end position="267"/>
    </location>
</feature>
<dbReference type="EMBL" id="AP025591">
    <property type="protein sequence ID" value="BDG03826.1"/>
    <property type="molecule type" value="Genomic_DNA"/>
</dbReference>
<feature type="domain" description="Inositolphosphotransferase Aur1/Ipt1" evidence="6">
    <location>
        <begin position="122"/>
        <end position="312"/>
    </location>
</feature>
<keyword evidence="4 5" id="KW-0472">Membrane</keyword>
<sequence>MTDRASTAPQTAAETRQETPFPIAVRRAMSEWLLPSWTMRRSPWAPAAGLLYVATIGALGGLRVDHVFLGMLGLLDLYNEKTRLFLRAFSPLILTGAIFDGMRYFYWEGIAGRVHVAEPYLLERAWFSVGGRTLNELFLEHHWPALDLACGFAYLVFVGEYVGLAILLFFRGREDAAQTFARCFLLVNVMGFATYFVYPAAPPWYVTAYGFGPARMHIEPAAAAAQRFDALLGTHLFADMYGRGIDVFGAFPSLHVSYPLIAALLAFRLRELKWARAPAVLFFLLMCLSAVYLQHHYLIDVLLGIAYALVALGAVSALERRAGGRPSGAPA</sequence>
<dbReference type="Gene3D" id="1.20.144.10">
    <property type="entry name" value="Phosphatidic acid phosphatase type 2/haloperoxidase"/>
    <property type="match status" value="1"/>
</dbReference>